<proteinExistence type="predicted"/>
<dbReference type="EMBL" id="CM037017">
    <property type="protein sequence ID" value="KAH7676785.1"/>
    <property type="molecule type" value="Genomic_DNA"/>
</dbReference>
<protein>
    <submittedName>
        <fullName evidence="1">F-box domain-containing protein</fullName>
    </submittedName>
</protein>
<gene>
    <name evidence="1" type="ORF">IHE45_07G039700</name>
</gene>
<evidence type="ECO:0000313" key="2">
    <source>
        <dbReference type="Proteomes" id="UP000827976"/>
    </source>
</evidence>
<comment type="caution">
    <text evidence="1">The sequence shown here is derived from an EMBL/GenBank/DDBJ whole genome shotgun (WGS) entry which is preliminary data.</text>
</comment>
<evidence type="ECO:0000313" key="1">
    <source>
        <dbReference type="EMBL" id="KAH7676785.1"/>
    </source>
</evidence>
<keyword evidence="2" id="KW-1185">Reference proteome</keyword>
<dbReference type="Proteomes" id="UP000827976">
    <property type="component" value="Chromosome 7"/>
</dbReference>
<accession>A0ACB7VQH3</accession>
<reference evidence="2" key="1">
    <citation type="journal article" date="2022" name="Nat. Commun.">
        <title>Chromosome evolution and the genetic basis of agronomically important traits in greater yam.</title>
        <authorList>
            <person name="Bredeson J.V."/>
            <person name="Lyons J.B."/>
            <person name="Oniyinde I.O."/>
            <person name="Okereke N.R."/>
            <person name="Kolade O."/>
            <person name="Nnabue I."/>
            <person name="Nwadili C.O."/>
            <person name="Hribova E."/>
            <person name="Parker M."/>
            <person name="Nwogha J."/>
            <person name="Shu S."/>
            <person name="Carlson J."/>
            <person name="Kariba R."/>
            <person name="Muthemba S."/>
            <person name="Knop K."/>
            <person name="Barton G.J."/>
            <person name="Sherwood A.V."/>
            <person name="Lopez-Montes A."/>
            <person name="Asiedu R."/>
            <person name="Jamnadass R."/>
            <person name="Muchugi A."/>
            <person name="Goodstein D."/>
            <person name="Egesi C.N."/>
            <person name="Featherston J."/>
            <person name="Asfaw A."/>
            <person name="Simpson G.G."/>
            <person name="Dolezel J."/>
            <person name="Hendre P.S."/>
            <person name="Van Deynze A."/>
            <person name="Kumar P.L."/>
            <person name="Obidiegwu J.E."/>
            <person name="Bhattacharjee R."/>
            <person name="Rokhsar D.S."/>
        </authorList>
    </citation>
    <scope>NUCLEOTIDE SEQUENCE [LARGE SCALE GENOMIC DNA]</scope>
    <source>
        <strain evidence="2">cv. TDa95/00328</strain>
    </source>
</reference>
<name>A0ACB7VQH3_DIOAL</name>
<sequence length="236" mass="27069">MAAKPARSQWEPCFNWLPDDIAIAIAVRLEVRDVCSLASCSRFWRALCASDCLWLAQCRKRWSALASDEASSSAFQGWRSFYINNHIKMAYRASSVIKFVEECSQNESLEVGYYLRAIQELCSMEAGFKDVQLFLFTRQSNALLNLIGLHYSILSLGIPPNEVIEALQSHHIAERQVCVNWFKLGRWFYGFRLPDESRSRKITLRELATSKEEPTLAMLDRGAIHEVLRVQITQLT</sequence>
<organism evidence="1 2">
    <name type="scientific">Dioscorea alata</name>
    <name type="common">Purple yam</name>
    <dbReference type="NCBI Taxonomy" id="55571"/>
    <lineage>
        <taxon>Eukaryota</taxon>
        <taxon>Viridiplantae</taxon>
        <taxon>Streptophyta</taxon>
        <taxon>Embryophyta</taxon>
        <taxon>Tracheophyta</taxon>
        <taxon>Spermatophyta</taxon>
        <taxon>Magnoliopsida</taxon>
        <taxon>Liliopsida</taxon>
        <taxon>Dioscoreales</taxon>
        <taxon>Dioscoreaceae</taxon>
        <taxon>Dioscorea</taxon>
    </lineage>
</organism>